<proteinExistence type="inferred from homology"/>
<dbReference type="AlphaFoldDB" id="A0AAN0Y8X8"/>
<gene>
    <name evidence="5" type="ORF">BA890_18750</name>
</gene>
<feature type="signal peptide" evidence="3">
    <location>
        <begin position="1"/>
        <end position="22"/>
    </location>
</feature>
<feature type="coiled-coil region" evidence="2">
    <location>
        <begin position="170"/>
        <end position="243"/>
    </location>
</feature>
<dbReference type="InterPro" id="IPR008258">
    <property type="entry name" value="Transglycosylase_SLT_dom_1"/>
</dbReference>
<dbReference type="PROSITE" id="PS00922">
    <property type="entry name" value="TRANSGLYCOSYLASE"/>
    <property type="match status" value="1"/>
</dbReference>
<comment type="similarity">
    <text evidence="1">Belongs to the transglycosylase Slt family.</text>
</comment>
<accession>A0AAN0Y8X8</accession>
<reference evidence="5 6" key="1">
    <citation type="submission" date="2016-07" db="EMBL/GenBank/DDBJ databases">
        <title>Developing Vibrio natriegens as a novel, fast-growing host for biotechnology.</title>
        <authorList>
            <person name="Weinstock M.T."/>
            <person name="Hesek E.D."/>
            <person name="Wilson C.M."/>
            <person name="Gibson D.G."/>
        </authorList>
    </citation>
    <scope>NUCLEOTIDE SEQUENCE [LARGE SCALE GENOMIC DNA]</scope>
    <source>
        <strain evidence="5 6">ATCC 14048</strain>
    </source>
</reference>
<dbReference type="InterPro" id="IPR000189">
    <property type="entry name" value="Transglyc_AS"/>
</dbReference>
<dbReference type="SUPFAM" id="SSF53955">
    <property type="entry name" value="Lysozyme-like"/>
    <property type="match status" value="1"/>
</dbReference>
<dbReference type="GO" id="GO:0008933">
    <property type="term" value="F:peptidoglycan lytic transglycosylase activity"/>
    <property type="evidence" value="ECO:0007669"/>
    <property type="project" value="InterPro"/>
</dbReference>
<organism evidence="5 6">
    <name type="scientific">Vibrio natriegens NBRC 15636 = ATCC 14048 = DSM 759</name>
    <dbReference type="NCBI Taxonomy" id="1219067"/>
    <lineage>
        <taxon>Bacteria</taxon>
        <taxon>Pseudomonadati</taxon>
        <taxon>Pseudomonadota</taxon>
        <taxon>Gammaproteobacteria</taxon>
        <taxon>Vibrionales</taxon>
        <taxon>Vibrionaceae</taxon>
        <taxon>Vibrio</taxon>
    </lineage>
</organism>
<dbReference type="EMBL" id="CP016346">
    <property type="protein sequence ID" value="ANQ15655.1"/>
    <property type="molecule type" value="Genomic_DNA"/>
</dbReference>
<name>A0AAN0Y8X8_VIBNA</name>
<evidence type="ECO:0000256" key="3">
    <source>
        <dbReference type="SAM" id="SignalP"/>
    </source>
</evidence>
<dbReference type="Proteomes" id="UP000092741">
    <property type="component" value="Chromosome 2"/>
</dbReference>
<protein>
    <submittedName>
        <fullName evidence="5">Transglycosylase</fullName>
    </submittedName>
</protein>
<evidence type="ECO:0000313" key="6">
    <source>
        <dbReference type="Proteomes" id="UP000092741"/>
    </source>
</evidence>
<sequence length="444" mass="50501">MKLKYCALTILLNLTVTMPSHANDPFAELDQEIEQLTVDDTAEFEQWYAAHIKEFNQWQQAYLADWDSKQKASIEKWSDNKISSPEVIVVYDKKHDARTVVDLEKGEVTVSYLPKDETEDKTGKTQDKTGKTQDADVVNAVIKNNAQLWGEVGVPQPAEAKPTTVIVEEVKVQEKTFDQVKQEIEEQTERQMSQLDMFVAQGSSVLSEQKAEQLVSEQKNEMNKQKEKRIVKMKQVLIQQEQKLKKAPRKVVAYTVKIPKSSLSDRANKYLPAIKEEAEKRQLAPALVLAIMHEESHFNPKAKSHVPAYGLMQIVPTTAGHDVNKLYRGKDKPMRENDLYDPAVNIETGSAYLKILQSRYLKGIKDPKSATYSIIAAYNTGSGNVAKAFGERRVSRAIKKINSMSSDEVYQQLIKNLPYQETRNYLKKVNDRMQTYQAQSNSVI</sequence>
<dbReference type="InterPro" id="IPR023346">
    <property type="entry name" value="Lysozyme-like_dom_sf"/>
</dbReference>
<evidence type="ECO:0000313" key="5">
    <source>
        <dbReference type="EMBL" id="ANQ15655.1"/>
    </source>
</evidence>
<feature type="chain" id="PRO_5042959376" evidence="3">
    <location>
        <begin position="23"/>
        <end position="444"/>
    </location>
</feature>
<keyword evidence="6" id="KW-1185">Reference proteome</keyword>
<dbReference type="PANTHER" id="PTHR37423">
    <property type="entry name" value="SOLUBLE LYTIC MUREIN TRANSGLYCOSYLASE-RELATED"/>
    <property type="match status" value="1"/>
</dbReference>
<dbReference type="Gene3D" id="1.10.530.10">
    <property type="match status" value="1"/>
</dbReference>
<evidence type="ECO:0000256" key="1">
    <source>
        <dbReference type="ARBA" id="ARBA00007734"/>
    </source>
</evidence>
<evidence type="ECO:0000256" key="2">
    <source>
        <dbReference type="SAM" id="Coils"/>
    </source>
</evidence>
<dbReference type="GO" id="GO:0016020">
    <property type="term" value="C:membrane"/>
    <property type="evidence" value="ECO:0007669"/>
    <property type="project" value="InterPro"/>
</dbReference>
<dbReference type="CDD" id="cd16893">
    <property type="entry name" value="LT_MltC_MltE"/>
    <property type="match status" value="1"/>
</dbReference>
<feature type="domain" description="Transglycosylase SLT" evidence="4">
    <location>
        <begin position="273"/>
        <end position="393"/>
    </location>
</feature>
<dbReference type="PANTHER" id="PTHR37423:SF2">
    <property type="entry name" value="MEMBRANE-BOUND LYTIC MUREIN TRANSGLYCOSYLASE C"/>
    <property type="match status" value="1"/>
</dbReference>
<keyword evidence="2" id="KW-0175">Coiled coil</keyword>
<dbReference type="GO" id="GO:0000270">
    <property type="term" value="P:peptidoglycan metabolic process"/>
    <property type="evidence" value="ECO:0007669"/>
    <property type="project" value="InterPro"/>
</dbReference>
<keyword evidence="3" id="KW-0732">Signal</keyword>
<evidence type="ECO:0000259" key="4">
    <source>
        <dbReference type="Pfam" id="PF01464"/>
    </source>
</evidence>
<dbReference type="Pfam" id="PF01464">
    <property type="entry name" value="SLT"/>
    <property type="match status" value="1"/>
</dbReference>
<dbReference type="KEGG" id="vna:PN96_23255"/>